<dbReference type="GO" id="GO:0009626">
    <property type="term" value="P:plant-type hypersensitive response"/>
    <property type="evidence" value="ECO:0000318"/>
    <property type="project" value="GO_Central"/>
</dbReference>
<evidence type="ECO:0000256" key="11">
    <source>
        <dbReference type="ARBA" id="ARBA00022989"/>
    </source>
</evidence>
<evidence type="ECO:0000256" key="15">
    <source>
        <dbReference type="ARBA" id="ARBA00047558"/>
    </source>
</evidence>
<dbReference type="InterPro" id="IPR000719">
    <property type="entry name" value="Prot_kinase_dom"/>
</dbReference>
<evidence type="ECO:0000256" key="13">
    <source>
        <dbReference type="ARBA" id="ARBA00023170"/>
    </source>
</evidence>
<keyword evidence="6" id="KW-0732">Signal</keyword>
<dbReference type="GeneID" id="109007232"/>
<dbReference type="InterPro" id="IPR008271">
    <property type="entry name" value="Ser/Thr_kinase_AS"/>
</dbReference>
<dbReference type="AlphaFoldDB" id="A0A2I4HR61"/>
<evidence type="ECO:0000256" key="9">
    <source>
        <dbReference type="ARBA" id="ARBA00022777"/>
    </source>
</evidence>
<dbReference type="GO" id="GO:0006979">
    <property type="term" value="P:response to oxidative stress"/>
    <property type="evidence" value="ECO:0007669"/>
    <property type="project" value="UniProtKB-ARBA"/>
</dbReference>
<keyword evidence="2" id="KW-0723">Serine/threonine-protein kinase</keyword>
<dbReference type="GO" id="GO:0042742">
    <property type="term" value="P:defense response to bacterium"/>
    <property type="evidence" value="ECO:0000318"/>
    <property type="project" value="GO_Central"/>
</dbReference>
<dbReference type="CDD" id="cd23509">
    <property type="entry name" value="Gnk2-like"/>
    <property type="match status" value="2"/>
</dbReference>
<dbReference type="FunFam" id="3.30.430.20:FF:000002">
    <property type="entry name" value="Cysteine-rich receptor-like protein kinase 10"/>
    <property type="match status" value="1"/>
</dbReference>
<dbReference type="SMART" id="SM00220">
    <property type="entry name" value="S_TKc"/>
    <property type="match status" value="1"/>
</dbReference>
<evidence type="ECO:0000256" key="3">
    <source>
        <dbReference type="ARBA" id="ARBA00022553"/>
    </source>
</evidence>
<keyword evidence="3" id="KW-0597">Phosphoprotein</keyword>
<evidence type="ECO:0000256" key="5">
    <source>
        <dbReference type="ARBA" id="ARBA00022692"/>
    </source>
</evidence>
<evidence type="ECO:0000256" key="12">
    <source>
        <dbReference type="ARBA" id="ARBA00023136"/>
    </source>
</evidence>
<dbReference type="FunCoup" id="A0A2I4HR61">
    <property type="interactions" value="616"/>
</dbReference>
<dbReference type="InterPro" id="IPR011009">
    <property type="entry name" value="Kinase-like_dom_sf"/>
</dbReference>
<organism evidence="17 18">
    <name type="scientific">Juglans regia</name>
    <name type="common">English walnut</name>
    <dbReference type="NCBI Taxonomy" id="51240"/>
    <lineage>
        <taxon>Eukaryota</taxon>
        <taxon>Viridiplantae</taxon>
        <taxon>Streptophyta</taxon>
        <taxon>Embryophyta</taxon>
        <taxon>Tracheophyta</taxon>
        <taxon>Spermatophyta</taxon>
        <taxon>Magnoliopsida</taxon>
        <taxon>eudicotyledons</taxon>
        <taxon>Gunneridae</taxon>
        <taxon>Pentapetalae</taxon>
        <taxon>rosids</taxon>
        <taxon>fabids</taxon>
        <taxon>Fagales</taxon>
        <taxon>Juglandaceae</taxon>
        <taxon>Juglans</taxon>
    </lineage>
</organism>
<dbReference type="PANTHER" id="PTHR27002:SF1050">
    <property type="entry name" value="CYSTEINE-RICH RECEPTOR-LIKE PROTEIN KINASE 5"/>
    <property type="match status" value="1"/>
</dbReference>
<dbReference type="Gene3D" id="1.10.510.10">
    <property type="entry name" value="Transferase(Phosphotransferase) domain 1"/>
    <property type="match status" value="1"/>
</dbReference>
<dbReference type="Pfam" id="PF07714">
    <property type="entry name" value="PK_Tyr_Ser-Thr"/>
    <property type="match status" value="1"/>
</dbReference>
<dbReference type="SUPFAM" id="SSF56112">
    <property type="entry name" value="Protein kinase-like (PK-like)"/>
    <property type="match status" value="1"/>
</dbReference>
<dbReference type="Gene3D" id="3.30.430.20">
    <property type="entry name" value="Gnk2 domain, C-X8-C-X2-C motif"/>
    <property type="match status" value="2"/>
</dbReference>
<comment type="subcellular location">
    <subcellularLocation>
        <location evidence="1">Membrane</location>
        <topology evidence="1">Single-pass membrane protein</topology>
    </subcellularLocation>
</comment>
<dbReference type="KEGG" id="jre:109007232"/>
<comment type="catalytic activity">
    <reaction evidence="16">
        <text>L-threonyl-[protein] + ATP = O-phospho-L-threonyl-[protein] + ADP + H(+)</text>
        <dbReference type="Rhea" id="RHEA:46608"/>
        <dbReference type="Rhea" id="RHEA-COMP:11060"/>
        <dbReference type="Rhea" id="RHEA-COMP:11605"/>
        <dbReference type="ChEBI" id="CHEBI:15378"/>
        <dbReference type="ChEBI" id="CHEBI:30013"/>
        <dbReference type="ChEBI" id="CHEBI:30616"/>
        <dbReference type="ChEBI" id="CHEBI:61977"/>
        <dbReference type="ChEBI" id="CHEBI:456216"/>
    </reaction>
</comment>
<comment type="catalytic activity">
    <reaction evidence="15">
        <text>L-seryl-[protein] + ATP = O-phospho-L-seryl-[protein] + ADP + H(+)</text>
        <dbReference type="Rhea" id="RHEA:17989"/>
        <dbReference type="Rhea" id="RHEA-COMP:9863"/>
        <dbReference type="Rhea" id="RHEA-COMP:11604"/>
        <dbReference type="ChEBI" id="CHEBI:15378"/>
        <dbReference type="ChEBI" id="CHEBI:29999"/>
        <dbReference type="ChEBI" id="CHEBI:30616"/>
        <dbReference type="ChEBI" id="CHEBI:83421"/>
        <dbReference type="ChEBI" id="CHEBI:456216"/>
    </reaction>
</comment>
<evidence type="ECO:0000256" key="2">
    <source>
        <dbReference type="ARBA" id="ARBA00022527"/>
    </source>
</evidence>
<dbReference type="FunFam" id="3.30.200.20:FF:000142">
    <property type="entry name" value="Cysteine-rich receptor-like protein kinase 10"/>
    <property type="match status" value="1"/>
</dbReference>
<keyword evidence="14" id="KW-0325">Glycoprotein</keyword>
<keyword evidence="8" id="KW-0547">Nucleotide-binding</keyword>
<keyword evidence="10" id="KW-0067">ATP-binding</keyword>
<dbReference type="Pfam" id="PF01657">
    <property type="entry name" value="Stress-antifung"/>
    <property type="match status" value="2"/>
</dbReference>
<evidence type="ECO:0000256" key="1">
    <source>
        <dbReference type="ARBA" id="ARBA00004167"/>
    </source>
</evidence>
<dbReference type="RefSeq" id="XP_018858632.2">
    <property type="nucleotide sequence ID" value="XM_019003087.2"/>
</dbReference>
<evidence type="ECO:0000256" key="10">
    <source>
        <dbReference type="ARBA" id="ARBA00022840"/>
    </source>
</evidence>
<evidence type="ECO:0000256" key="7">
    <source>
        <dbReference type="ARBA" id="ARBA00022737"/>
    </source>
</evidence>
<protein>
    <submittedName>
        <fullName evidence="18">Cysteine-rich receptor-like protein kinase 10</fullName>
    </submittedName>
</protein>
<sequence>MPCFQFSKFLLSLFVIPLLSLTGEAAPTYRGHYCSVTTIATANRTLFAANGTYESNLKIVLSSLSSNATRATTGFYNASAGENPAEVVSGLYLCRGDVNTTVCQDCVATATKEVRQLCPLDKVALLWYDECFLRYSNLSIFATINEVPGVEINSTQNIGETEGDLFNDLLARTLNLLARRAADSQSGKKFATGEVEFTDSQTLYSLLQCTPDLTDSDCFRCFQSAIGTLPMCCDRKQRGGMLLPSCVVRYDMSPFYNITAASPTRPPLAPGGGKTSSLKILAIAIPIAVSMVLFFVGYRFIQRRARKKYNTFPEEKAEVEIATVESLQFDLDTLETATNKFSEDNKIGEGGFGPVYKGILTNGQQIAVKRLSGGSGQGAEEFKNEIVLVAKLQHRNLVRLLGFCLEGDEKLLVYEYVPKKSLDYFLFDTTKQQQLDWSMRYKIIGGIARGILYLHEDSRLRIIHRDLKASNVLLDDSMNPKISDFGMARIFVVDQTQGNTSKIVGTYGYMSPEYAMHGRYSVKSDIFSFGVLVLEIISGKKNSGFYQSEHAEDLLSFAWKQWTNRTPLELLDPTVRHSYSRNEVIRCIHMGLLCVQEDPANRPTMATIALMLDSYSVTLPLPQQPAFLHRSRAKPNRLTQELESDQSPGQSIAWSINEASFTEIHPR</sequence>
<dbReference type="Gramene" id="Jr04_14670_p1">
    <property type="protein sequence ID" value="cds.Jr04_14670_p1"/>
    <property type="gene ID" value="Jr04_14670"/>
</dbReference>
<keyword evidence="17" id="KW-1185">Reference proteome</keyword>
<evidence type="ECO:0000256" key="8">
    <source>
        <dbReference type="ARBA" id="ARBA00022741"/>
    </source>
</evidence>
<keyword evidence="7" id="KW-0677">Repeat</keyword>
<accession>A0A2I4HR61</accession>
<dbReference type="FunFam" id="3.30.430.20:FF:000003">
    <property type="entry name" value="Cysteine-rich RLK (RECEPTOR-like protein kinase) 10"/>
    <property type="match status" value="1"/>
</dbReference>
<evidence type="ECO:0000256" key="14">
    <source>
        <dbReference type="ARBA" id="ARBA00023180"/>
    </source>
</evidence>
<proteinExistence type="predicted"/>
<dbReference type="Proteomes" id="UP000235220">
    <property type="component" value="Chromosome 4"/>
</dbReference>
<evidence type="ECO:0000256" key="4">
    <source>
        <dbReference type="ARBA" id="ARBA00022679"/>
    </source>
</evidence>
<name>A0A2I4HR61_JUGRE</name>
<dbReference type="CDD" id="cd14066">
    <property type="entry name" value="STKc_IRAK"/>
    <property type="match status" value="1"/>
</dbReference>
<keyword evidence="4" id="KW-0808">Transferase</keyword>
<dbReference type="InterPro" id="IPR001245">
    <property type="entry name" value="Ser-Thr/Tyr_kinase_cat_dom"/>
</dbReference>
<keyword evidence="12" id="KW-0472">Membrane</keyword>
<evidence type="ECO:0000256" key="6">
    <source>
        <dbReference type="ARBA" id="ARBA00022729"/>
    </source>
</evidence>
<gene>
    <name evidence="18" type="primary">LOC109007232</name>
</gene>
<keyword evidence="5" id="KW-0812">Transmembrane</keyword>
<dbReference type="GO" id="GO:0004674">
    <property type="term" value="F:protein serine/threonine kinase activity"/>
    <property type="evidence" value="ECO:0000318"/>
    <property type="project" value="GO_Central"/>
</dbReference>
<dbReference type="GO" id="GO:0007165">
    <property type="term" value="P:signal transduction"/>
    <property type="evidence" value="ECO:0000318"/>
    <property type="project" value="GO_Central"/>
</dbReference>
<dbReference type="GO" id="GO:0005524">
    <property type="term" value="F:ATP binding"/>
    <property type="evidence" value="ECO:0007669"/>
    <property type="project" value="UniProtKB-KW"/>
</dbReference>
<keyword evidence="11" id="KW-1133">Transmembrane helix</keyword>
<keyword evidence="13" id="KW-0675">Receptor</keyword>
<dbReference type="InterPro" id="IPR002902">
    <property type="entry name" value="GNK2"/>
</dbReference>
<evidence type="ECO:0000313" key="17">
    <source>
        <dbReference type="Proteomes" id="UP000235220"/>
    </source>
</evidence>
<evidence type="ECO:0000313" key="18">
    <source>
        <dbReference type="RefSeq" id="XP_018858632.2"/>
    </source>
</evidence>
<dbReference type="PROSITE" id="PS51473">
    <property type="entry name" value="GNK2"/>
    <property type="match status" value="2"/>
</dbReference>
<keyword evidence="9" id="KW-0418">Kinase</keyword>
<reference evidence="18" key="1">
    <citation type="submission" date="2025-08" db="UniProtKB">
        <authorList>
            <consortium name="RefSeq"/>
        </authorList>
    </citation>
    <scope>IDENTIFICATION</scope>
    <source>
        <tissue evidence="18">Leaves</tissue>
    </source>
</reference>
<dbReference type="Gene3D" id="3.30.200.20">
    <property type="entry name" value="Phosphorylase Kinase, domain 1"/>
    <property type="match status" value="1"/>
</dbReference>
<dbReference type="PROSITE" id="PS50011">
    <property type="entry name" value="PROTEIN_KINASE_DOM"/>
    <property type="match status" value="1"/>
</dbReference>
<dbReference type="PANTHER" id="PTHR27002">
    <property type="entry name" value="RECEPTOR-LIKE SERINE/THREONINE-PROTEIN KINASE SD1-8"/>
    <property type="match status" value="1"/>
</dbReference>
<dbReference type="PROSITE" id="PS00108">
    <property type="entry name" value="PROTEIN_KINASE_ST"/>
    <property type="match status" value="1"/>
</dbReference>
<dbReference type="FunFam" id="1.10.510.10:FF:000129">
    <property type="entry name" value="cysteine-rich receptor-like protein kinase 10"/>
    <property type="match status" value="1"/>
</dbReference>
<dbReference type="GO" id="GO:0005886">
    <property type="term" value="C:plasma membrane"/>
    <property type="evidence" value="ECO:0000318"/>
    <property type="project" value="GO_Central"/>
</dbReference>
<dbReference type="OrthoDB" id="688481at2759"/>
<dbReference type="InterPro" id="IPR038408">
    <property type="entry name" value="GNK2_sf"/>
</dbReference>
<evidence type="ECO:0000256" key="16">
    <source>
        <dbReference type="ARBA" id="ARBA00047951"/>
    </source>
</evidence>